<comment type="caution">
    <text evidence="1">The sequence shown here is derived from an EMBL/GenBank/DDBJ whole genome shotgun (WGS) entry which is preliminary data.</text>
</comment>
<accession>A0A0F9QAU9</accession>
<gene>
    <name evidence="1" type="ORF">LCGC14_0726710</name>
</gene>
<organism evidence="1">
    <name type="scientific">marine sediment metagenome</name>
    <dbReference type="NCBI Taxonomy" id="412755"/>
    <lineage>
        <taxon>unclassified sequences</taxon>
        <taxon>metagenomes</taxon>
        <taxon>ecological metagenomes</taxon>
    </lineage>
</organism>
<proteinExistence type="predicted"/>
<evidence type="ECO:0000313" key="1">
    <source>
        <dbReference type="EMBL" id="KKN41110.1"/>
    </source>
</evidence>
<reference evidence="1" key="1">
    <citation type="journal article" date="2015" name="Nature">
        <title>Complex archaea that bridge the gap between prokaryotes and eukaryotes.</title>
        <authorList>
            <person name="Spang A."/>
            <person name="Saw J.H."/>
            <person name="Jorgensen S.L."/>
            <person name="Zaremba-Niedzwiedzka K."/>
            <person name="Martijn J."/>
            <person name="Lind A.E."/>
            <person name="van Eijk R."/>
            <person name="Schleper C."/>
            <person name="Guy L."/>
            <person name="Ettema T.J."/>
        </authorList>
    </citation>
    <scope>NUCLEOTIDE SEQUENCE</scope>
</reference>
<dbReference type="AlphaFoldDB" id="A0A0F9QAU9"/>
<sequence length="116" mass="13416">MKFYIVGSALTKKEPRDIDLYGVIEDPVFRANFDMTAEQFQIIRRHAEGPTRSLNPDFLKWRNQCLGAIRVLQFVYPDLVPLDFKFIPASLLQEPYKEIDITAPPESWGIGLPNLY</sequence>
<name>A0A0F9QAU9_9ZZZZ</name>
<protein>
    <submittedName>
        <fullName evidence="1">Uncharacterized protein</fullName>
    </submittedName>
</protein>
<dbReference type="EMBL" id="LAZR01001668">
    <property type="protein sequence ID" value="KKN41110.1"/>
    <property type="molecule type" value="Genomic_DNA"/>
</dbReference>